<dbReference type="Proteomes" id="UP001589748">
    <property type="component" value="Unassembled WGS sequence"/>
</dbReference>
<sequence>MQHEAASHPEESGPAEVPVGAPTEFRPQEIGRLAHLLLPAVDEQQQRRRNGAGGALGRRKSLEETLWTLARLDLLDPDAVRDLLEDSPSPEQIVEDCRAGLSVDRD</sequence>
<feature type="region of interest" description="Disordered" evidence="1">
    <location>
        <begin position="1"/>
        <end position="28"/>
    </location>
</feature>
<gene>
    <name evidence="2" type="ORF">ACFFVI_04675</name>
</gene>
<evidence type="ECO:0000313" key="2">
    <source>
        <dbReference type="EMBL" id="MFB9376256.1"/>
    </source>
</evidence>
<feature type="region of interest" description="Disordered" evidence="1">
    <location>
        <begin position="87"/>
        <end position="106"/>
    </location>
</feature>
<feature type="compositionally biased region" description="Basic and acidic residues" evidence="1">
    <location>
        <begin position="1"/>
        <end position="11"/>
    </location>
</feature>
<dbReference type="RefSeq" id="WP_380138616.1">
    <property type="nucleotide sequence ID" value="NZ_JBHLUI010000009.1"/>
</dbReference>
<reference evidence="2 3" key="1">
    <citation type="submission" date="2024-09" db="EMBL/GenBank/DDBJ databases">
        <authorList>
            <person name="Sun Q."/>
            <person name="Mori K."/>
        </authorList>
    </citation>
    <scope>NUCLEOTIDE SEQUENCE [LARGE SCALE GENOMIC DNA]</scope>
    <source>
        <strain evidence="2 3">TISTR 1856</strain>
    </source>
</reference>
<name>A0ABV5LQB3_9ACTN</name>
<feature type="compositionally biased region" description="Basic and acidic residues" evidence="1">
    <location>
        <begin position="95"/>
        <end position="106"/>
    </location>
</feature>
<comment type="caution">
    <text evidence="2">The sequence shown here is derived from an EMBL/GenBank/DDBJ whole genome shotgun (WGS) entry which is preliminary data.</text>
</comment>
<proteinExistence type="predicted"/>
<protein>
    <submittedName>
        <fullName evidence="2">Uncharacterized protein</fullName>
    </submittedName>
</protein>
<accession>A0ABV5LQB3</accession>
<organism evidence="2 3">
    <name type="scientific">Kineococcus gynurae</name>
    <dbReference type="NCBI Taxonomy" id="452979"/>
    <lineage>
        <taxon>Bacteria</taxon>
        <taxon>Bacillati</taxon>
        <taxon>Actinomycetota</taxon>
        <taxon>Actinomycetes</taxon>
        <taxon>Kineosporiales</taxon>
        <taxon>Kineosporiaceae</taxon>
        <taxon>Kineococcus</taxon>
    </lineage>
</organism>
<dbReference type="EMBL" id="JBHMDM010000003">
    <property type="protein sequence ID" value="MFB9376256.1"/>
    <property type="molecule type" value="Genomic_DNA"/>
</dbReference>
<evidence type="ECO:0000313" key="3">
    <source>
        <dbReference type="Proteomes" id="UP001589748"/>
    </source>
</evidence>
<evidence type="ECO:0000256" key="1">
    <source>
        <dbReference type="SAM" id="MobiDB-lite"/>
    </source>
</evidence>
<keyword evidence="3" id="KW-1185">Reference proteome</keyword>